<dbReference type="PANTHER" id="PTHR10795">
    <property type="entry name" value="PROPROTEIN CONVERTASE SUBTILISIN/KEXIN"/>
    <property type="match status" value="1"/>
</dbReference>
<dbReference type="Pfam" id="PF00082">
    <property type="entry name" value="Peptidase_S8"/>
    <property type="match status" value="1"/>
</dbReference>
<evidence type="ECO:0000256" key="9">
    <source>
        <dbReference type="PROSITE-ProRule" id="PRU01240"/>
    </source>
</evidence>
<evidence type="ECO:0000259" key="13">
    <source>
        <dbReference type="Pfam" id="PF05922"/>
    </source>
</evidence>
<dbReference type="Pfam" id="PF17766">
    <property type="entry name" value="fn3_6"/>
    <property type="match status" value="1"/>
</dbReference>
<dbReference type="Proteomes" id="UP001293593">
    <property type="component" value="Unassembled WGS sequence"/>
</dbReference>
<evidence type="ECO:0000256" key="2">
    <source>
        <dbReference type="ARBA" id="ARBA00011073"/>
    </source>
</evidence>
<dbReference type="PROSITE" id="PS00138">
    <property type="entry name" value="SUBTILASE_SER"/>
    <property type="match status" value="1"/>
</dbReference>
<evidence type="ECO:0000256" key="8">
    <source>
        <dbReference type="PIRSR" id="PIRSR615500-1"/>
    </source>
</evidence>
<dbReference type="PRINTS" id="PR00723">
    <property type="entry name" value="SUBTILISIN"/>
</dbReference>
<dbReference type="EMBL" id="JAWXYG010000014">
    <property type="protein sequence ID" value="KAK4254543.1"/>
    <property type="molecule type" value="Genomic_DNA"/>
</dbReference>
<sequence>MKFAMHSILFLAFVLFSWFQTPTFATRKSYIVYLGSHSHGREATNADWERATESHHELLGSFLGGSKEVAKEAMTYSYTRVINAFSAVMDENVAAEIKRHPKVLKVFESKQRKLHTTRSWEFLTQTDSNGVALPHSTFKRARFGADVIIANIDTGVWPESPSFSDEGMGSIPSRWKGACDVGKDPLRFRCNRKLIGARYLNKAYISSLKSWGSSSKELSQPELNTPRDYDGHGSHTLSTAGGGFVHGANMFGRLANGTASGGSPMARVAAYKVCWPDFFSLMGPGTICMDDDILAAFDMAIHDGVHVISASLGGSAAKDYLDDIFVVAAFHAYKKGIHVVASGGNSGPEPKSIVNIAPWIFTIAASTIDRDFQARVELQNGKILVGASFSRASPQGRFYPIIAGAEARRANSTIGDAKFCLLGTIDPKKVKDKILVCKTDDDEFSADRMEQGFEANQTGAAAMILGGNKAMNEMPVKHLLPAVHIKYQDFVALFAYLKSTKNPMATIHPPTDVFNLKPSPEVADFSSRGPTTFLPEILKPDITAPGVNILAAYSPAAPLTSYYNDNRQNFSYNLLSGTSMSCPHVAGVVGLLKTLHPDWSPSATKSAMMTTAKTRDSTDHPMLAETDTYDATITTKATPFEYGSGHIRPNKALDPGLVYDLTLNDYLDLLCGLYNNATELRLFYDAPYKCPHSYSVLNFNYPSITVPFLYSPVNVTRTLKNVGSPATYVARVFSPPGLTINLEPKTLKFDKVGEEKSFTLTFDVTRPGFGTAFGRIIWSDGKHFVRSPITVGGVHV</sequence>
<dbReference type="GO" id="GO:0004252">
    <property type="term" value="F:serine-type endopeptidase activity"/>
    <property type="evidence" value="ECO:0007669"/>
    <property type="project" value="UniProtKB-UniRule"/>
</dbReference>
<dbReference type="Gene3D" id="3.40.50.200">
    <property type="entry name" value="Peptidase S8/S53 domain"/>
    <property type="match status" value="1"/>
</dbReference>
<dbReference type="GO" id="GO:0006508">
    <property type="term" value="P:proteolysis"/>
    <property type="evidence" value="ECO:0007669"/>
    <property type="project" value="UniProtKB-KW"/>
</dbReference>
<comment type="caution">
    <text evidence="15">The sequence shown here is derived from an EMBL/GenBank/DDBJ whole genome shotgun (WGS) entry which is preliminary data.</text>
</comment>
<dbReference type="Pfam" id="PF05922">
    <property type="entry name" value="Inhibitor_I9"/>
    <property type="match status" value="1"/>
</dbReference>
<dbReference type="CDD" id="cd04852">
    <property type="entry name" value="Peptidases_S8_3"/>
    <property type="match status" value="1"/>
</dbReference>
<keyword evidence="3" id="KW-0964">Secreted</keyword>
<protein>
    <submittedName>
        <fullName evidence="15">Uncharacterized protein</fullName>
    </submittedName>
</protein>
<dbReference type="PROSITE" id="PS51892">
    <property type="entry name" value="SUBTILASE"/>
    <property type="match status" value="1"/>
</dbReference>
<name>A0AAE1M9L4_9FABA</name>
<accession>A0AAE1M9L4</accession>
<evidence type="ECO:0000259" key="14">
    <source>
        <dbReference type="Pfam" id="PF17766"/>
    </source>
</evidence>
<dbReference type="Gene3D" id="3.50.30.30">
    <property type="match status" value="1"/>
</dbReference>
<dbReference type="InterPro" id="IPR037045">
    <property type="entry name" value="S8pro/Inhibitor_I9_sf"/>
</dbReference>
<comment type="similarity">
    <text evidence="2 9">Belongs to the peptidase S8 family.</text>
</comment>
<proteinExistence type="inferred from homology"/>
<evidence type="ECO:0000256" key="4">
    <source>
        <dbReference type="ARBA" id="ARBA00022670"/>
    </source>
</evidence>
<feature type="domain" description="Subtilisin-like protease fibronectin type-III" evidence="14">
    <location>
        <begin position="698"/>
        <end position="791"/>
    </location>
</feature>
<dbReference type="InterPro" id="IPR010259">
    <property type="entry name" value="S8pro/Inhibitor_I9"/>
</dbReference>
<dbReference type="Gene3D" id="2.60.40.2310">
    <property type="match status" value="1"/>
</dbReference>
<feature type="chain" id="PRO_5042098493" evidence="10">
    <location>
        <begin position="26"/>
        <end position="796"/>
    </location>
</feature>
<dbReference type="GO" id="GO:0009609">
    <property type="term" value="P:response to symbiotic bacterium"/>
    <property type="evidence" value="ECO:0007669"/>
    <property type="project" value="UniProtKB-ARBA"/>
</dbReference>
<dbReference type="FunFam" id="3.30.70.80:FF:000002">
    <property type="entry name" value="Subtilisin-like protease SBT5.3"/>
    <property type="match status" value="1"/>
</dbReference>
<dbReference type="CDD" id="cd02120">
    <property type="entry name" value="PA_subtilisin_like"/>
    <property type="match status" value="1"/>
</dbReference>
<dbReference type="SUPFAM" id="SSF52743">
    <property type="entry name" value="Subtilisin-like"/>
    <property type="match status" value="1"/>
</dbReference>
<dbReference type="GO" id="GO:0005576">
    <property type="term" value="C:extracellular region"/>
    <property type="evidence" value="ECO:0007669"/>
    <property type="project" value="UniProtKB-SubCell"/>
</dbReference>
<dbReference type="FunFam" id="3.40.50.200:FF:000006">
    <property type="entry name" value="Subtilisin-like protease SBT1.5"/>
    <property type="match status" value="1"/>
</dbReference>
<feature type="active site" description="Charge relay system" evidence="8 9">
    <location>
        <position position="153"/>
    </location>
</feature>
<dbReference type="GO" id="GO:0009610">
    <property type="term" value="P:response to symbiotic fungus"/>
    <property type="evidence" value="ECO:0007669"/>
    <property type="project" value="UniProtKB-ARBA"/>
</dbReference>
<feature type="active site" description="Charge relay system" evidence="8 9">
    <location>
        <position position="232"/>
    </location>
</feature>
<dbReference type="InterPro" id="IPR045051">
    <property type="entry name" value="SBT"/>
</dbReference>
<dbReference type="InterPro" id="IPR034197">
    <property type="entry name" value="Peptidases_S8_3"/>
</dbReference>
<feature type="signal peptide" evidence="10">
    <location>
        <begin position="1"/>
        <end position="25"/>
    </location>
</feature>
<evidence type="ECO:0000259" key="12">
    <source>
        <dbReference type="Pfam" id="PF02225"/>
    </source>
</evidence>
<keyword evidence="6 9" id="KW-0378">Hydrolase</keyword>
<dbReference type="InterPro" id="IPR036852">
    <property type="entry name" value="Peptidase_S8/S53_dom_sf"/>
</dbReference>
<keyword evidence="7 9" id="KW-0720">Serine protease</keyword>
<gene>
    <name evidence="15" type="ORF">QN277_009913</name>
</gene>
<dbReference type="InterPro" id="IPR041469">
    <property type="entry name" value="Subtilisin-like_FN3"/>
</dbReference>
<comment type="subcellular location">
    <subcellularLocation>
        <location evidence="1">Secreted</location>
    </subcellularLocation>
</comment>
<feature type="domain" description="Peptidase S8/S53" evidence="11">
    <location>
        <begin position="144"/>
        <end position="621"/>
    </location>
</feature>
<feature type="active site" description="Charge relay system" evidence="8 9">
    <location>
        <position position="579"/>
    </location>
</feature>
<dbReference type="InterPro" id="IPR003137">
    <property type="entry name" value="PA_domain"/>
</dbReference>
<keyword evidence="16" id="KW-1185">Reference proteome</keyword>
<evidence type="ECO:0000256" key="7">
    <source>
        <dbReference type="ARBA" id="ARBA00022825"/>
    </source>
</evidence>
<organism evidence="15 16">
    <name type="scientific">Acacia crassicarpa</name>
    <name type="common">northern wattle</name>
    <dbReference type="NCBI Taxonomy" id="499986"/>
    <lineage>
        <taxon>Eukaryota</taxon>
        <taxon>Viridiplantae</taxon>
        <taxon>Streptophyta</taxon>
        <taxon>Embryophyta</taxon>
        <taxon>Tracheophyta</taxon>
        <taxon>Spermatophyta</taxon>
        <taxon>Magnoliopsida</taxon>
        <taxon>eudicotyledons</taxon>
        <taxon>Gunneridae</taxon>
        <taxon>Pentapetalae</taxon>
        <taxon>rosids</taxon>
        <taxon>fabids</taxon>
        <taxon>Fabales</taxon>
        <taxon>Fabaceae</taxon>
        <taxon>Caesalpinioideae</taxon>
        <taxon>mimosoid clade</taxon>
        <taxon>Acacieae</taxon>
        <taxon>Acacia</taxon>
    </lineage>
</organism>
<feature type="domain" description="Inhibitor I9" evidence="13">
    <location>
        <begin position="29"/>
        <end position="115"/>
    </location>
</feature>
<dbReference type="AlphaFoldDB" id="A0AAE1M9L4"/>
<feature type="domain" description="PA" evidence="12">
    <location>
        <begin position="419"/>
        <end position="492"/>
    </location>
</feature>
<dbReference type="Pfam" id="PF02225">
    <property type="entry name" value="PA"/>
    <property type="match status" value="1"/>
</dbReference>
<evidence type="ECO:0000256" key="10">
    <source>
        <dbReference type="SAM" id="SignalP"/>
    </source>
</evidence>
<dbReference type="InterPro" id="IPR023828">
    <property type="entry name" value="Peptidase_S8_Ser-AS"/>
</dbReference>
<evidence type="ECO:0000256" key="1">
    <source>
        <dbReference type="ARBA" id="ARBA00004613"/>
    </source>
</evidence>
<evidence type="ECO:0000259" key="11">
    <source>
        <dbReference type="Pfam" id="PF00082"/>
    </source>
</evidence>
<keyword evidence="4 9" id="KW-0645">Protease</keyword>
<dbReference type="Gene3D" id="3.30.70.80">
    <property type="entry name" value="Peptidase S8 propeptide/proteinase inhibitor I9"/>
    <property type="match status" value="1"/>
</dbReference>
<evidence type="ECO:0000256" key="3">
    <source>
        <dbReference type="ARBA" id="ARBA00022525"/>
    </source>
</evidence>
<reference evidence="15" key="1">
    <citation type="submission" date="2023-10" db="EMBL/GenBank/DDBJ databases">
        <title>Chromosome-level genome of the transformable northern wattle, Acacia crassicarpa.</title>
        <authorList>
            <person name="Massaro I."/>
            <person name="Sinha N.R."/>
            <person name="Poethig S."/>
            <person name="Leichty A.R."/>
        </authorList>
    </citation>
    <scope>NUCLEOTIDE SEQUENCE</scope>
    <source>
        <strain evidence="15">Acra3RX</strain>
        <tissue evidence="15">Leaf</tissue>
    </source>
</reference>
<dbReference type="InterPro" id="IPR000209">
    <property type="entry name" value="Peptidase_S8/S53_dom"/>
</dbReference>
<keyword evidence="5 10" id="KW-0732">Signal</keyword>
<dbReference type="InterPro" id="IPR015500">
    <property type="entry name" value="Peptidase_S8_subtilisin-rel"/>
</dbReference>
<evidence type="ECO:0000313" key="15">
    <source>
        <dbReference type="EMBL" id="KAK4254543.1"/>
    </source>
</evidence>
<evidence type="ECO:0000256" key="6">
    <source>
        <dbReference type="ARBA" id="ARBA00022801"/>
    </source>
</evidence>
<evidence type="ECO:0000256" key="5">
    <source>
        <dbReference type="ARBA" id="ARBA00022729"/>
    </source>
</evidence>
<evidence type="ECO:0000313" key="16">
    <source>
        <dbReference type="Proteomes" id="UP001293593"/>
    </source>
</evidence>